<accession>A0A3R7N280</accession>
<sequence length="482" mass="52055">MTCLDKARNLWDVTLSEWKVSWEDLRDSKLSGRLLFAIACVLVVIVGNVVLLIAVNFWLSIFPVDSAAPNSSQITVQVIVCCLLSMCFCLFGVVFLAVYGLRPLWQVLADTNRVRGPLYRLVLLFASGATNALSGVLSIHAMSYTPEFVQAVLLSVIPFCAQLWTYLLIPAERKRRYGSITLIASFFIFVAGVLLSSMSSFLDTTQTGHAAPWDWTLIYLASAVVFGLWCVIQRLYLDAVTFRSVASAAPVGQGSAAFAADAEDATAPRKPSGAGVETTAVGVGREGQVSATSPPNGAAASYQDECEGMAESSLTDPLLVAHREWGKQNKDDLAAKAVLLLVGMAFQTLVSVACVPLDAIPWFGKASNATEAWAGFAASCNFIFAEWNNIRYGMLHTLGMLMSFVGCTYLNERSPTLASVVLQLSGPLTGLLLVIVPKWDVYGAHGVLAHKLGGVIMLIVAGMMYHVWDQASLRELVNKHQA</sequence>
<feature type="transmembrane region" description="Helical" evidence="1">
    <location>
        <begin position="34"/>
        <end position="62"/>
    </location>
</feature>
<keyword evidence="1" id="KW-0472">Membrane</keyword>
<dbReference type="OrthoDB" id="278432at2759"/>
<keyword evidence="1" id="KW-1133">Transmembrane helix</keyword>
<dbReference type="GeneID" id="40319307"/>
<comment type="caution">
    <text evidence="2">The sequence shown here is derived from an EMBL/GenBank/DDBJ whole genome shotgun (WGS) entry which is preliminary data.</text>
</comment>
<organism evidence="2 3">
    <name type="scientific">Trypanosoma conorhini</name>
    <dbReference type="NCBI Taxonomy" id="83891"/>
    <lineage>
        <taxon>Eukaryota</taxon>
        <taxon>Discoba</taxon>
        <taxon>Euglenozoa</taxon>
        <taxon>Kinetoplastea</taxon>
        <taxon>Metakinetoplastina</taxon>
        <taxon>Trypanosomatida</taxon>
        <taxon>Trypanosomatidae</taxon>
        <taxon>Trypanosoma</taxon>
    </lineage>
</organism>
<reference evidence="2 3" key="1">
    <citation type="journal article" date="2018" name="BMC Genomics">
        <title>Genomic comparison of Trypanosoma conorhini and Trypanosoma rangeli to Trypanosoma cruzi strains of high and low virulence.</title>
        <authorList>
            <person name="Bradwell K.R."/>
            <person name="Koparde V.N."/>
            <person name="Matveyev A.V."/>
            <person name="Serrano M.G."/>
            <person name="Alves J.M."/>
            <person name="Parikh H."/>
            <person name="Huang B."/>
            <person name="Lee V."/>
            <person name="Espinosa-Alvarez O."/>
            <person name="Ortiz P.A."/>
            <person name="Costa-Martins A.G."/>
            <person name="Teixeira M.M."/>
            <person name="Buck G.A."/>
        </authorList>
    </citation>
    <scope>NUCLEOTIDE SEQUENCE [LARGE SCALE GENOMIC DNA]</scope>
    <source>
        <strain evidence="2 3">025E</strain>
    </source>
</reference>
<dbReference type="PANTHER" id="PTHR42253:SF2">
    <property type="entry name" value="HYPOTHETICAL PREDICTED MULTIPASS TRANSMEMBRANE PROTEIN"/>
    <property type="match status" value="1"/>
</dbReference>
<dbReference type="RefSeq" id="XP_029227287.1">
    <property type="nucleotide sequence ID" value="XM_029372589.1"/>
</dbReference>
<dbReference type="Proteomes" id="UP000284403">
    <property type="component" value="Unassembled WGS sequence"/>
</dbReference>
<gene>
    <name evidence="2" type="ORF">Tco025E_05696</name>
</gene>
<feature type="transmembrane region" description="Helical" evidence="1">
    <location>
        <begin position="148"/>
        <end position="169"/>
    </location>
</feature>
<dbReference type="PANTHER" id="PTHR42253">
    <property type="entry name" value="TRANSMEMBRANE PROTEIN-RELATED"/>
    <property type="match status" value="1"/>
</dbReference>
<feature type="transmembrane region" description="Helical" evidence="1">
    <location>
        <begin position="74"/>
        <end position="101"/>
    </location>
</feature>
<dbReference type="EMBL" id="MKKU01000348">
    <property type="protein sequence ID" value="RNF14825.1"/>
    <property type="molecule type" value="Genomic_DNA"/>
</dbReference>
<keyword evidence="1" id="KW-0812">Transmembrane</keyword>
<evidence type="ECO:0000313" key="2">
    <source>
        <dbReference type="EMBL" id="RNF14825.1"/>
    </source>
</evidence>
<protein>
    <recommendedName>
        <fullName evidence="4">Transmembrane protein</fullName>
    </recommendedName>
</protein>
<feature type="transmembrane region" description="Helical" evidence="1">
    <location>
        <begin position="392"/>
        <end position="411"/>
    </location>
</feature>
<feature type="transmembrane region" description="Helical" evidence="1">
    <location>
        <begin position="337"/>
        <end position="360"/>
    </location>
</feature>
<keyword evidence="3" id="KW-1185">Reference proteome</keyword>
<feature type="transmembrane region" description="Helical" evidence="1">
    <location>
        <begin position="121"/>
        <end position="142"/>
    </location>
</feature>
<dbReference type="AlphaFoldDB" id="A0A3R7N280"/>
<feature type="transmembrane region" description="Helical" evidence="1">
    <location>
        <begin position="181"/>
        <end position="202"/>
    </location>
</feature>
<proteinExistence type="predicted"/>
<feature type="transmembrane region" description="Helical" evidence="1">
    <location>
        <begin position="217"/>
        <end position="237"/>
    </location>
</feature>
<feature type="transmembrane region" description="Helical" evidence="1">
    <location>
        <begin position="448"/>
        <end position="468"/>
    </location>
</feature>
<feature type="transmembrane region" description="Helical" evidence="1">
    <location>
        <begin position="417"/>
        <end position="436"/>
    </location>
</feature>
<evidence type="ECO:0000256" key="1">
    <source>
        <dbReference type="SAM" id="Phobius"/>
    </source>
</evidence>
<evidence type="ECO:0008006" key="4">
    <source>
        <dbReference type="Google" id="ProtNLM"/>
    </source>
</evidence>
<name>A0A3R7N280_9TRYP</name>
<evidence type="ECO:0000313" key="3">
    <source>
        <dbReference type="Proteomes" id="UP000284403"/>
    </source>
</evidence>